<accession>A0A150HJK8</accession>
<gene>
    <name evidence="1" type="ORF">AVENLUH5627_03314</name>
</gene>
<reference evidence="1 2" key="1">
    <citation type="journal article" date="2016" name="Sci. Rep.">
        <title>Genomic and phenotypic characterization of the species Acinetobacter venetianus.</title>
        <authorList>
            <person name="Fondi M."/>
            <person name="Maida I."/>
            <person name="Perrin E."/>
            <person name="Orlandini V."/>
            <person name="La Torre L."/>
            <person name="Bosi E."/>
            <person name="Negroni A."/>
            <person name="Zanaroli G."/>
            <person name="Fava F."/>
            <person name="Decorosi F."/>
            <person name="Giovannetti L."/>
            <person name="Viti C."/>
            <person name="Vaneechoutte M."/>
            <person name="Dijkshoorn L."/>
            <person name="Fani R."/>
        </authorList>
    </citation>
    <scope>NUCLEOTIDE SEQUENCE [LARGE SCALE GENOMIC DNA]</scope>
    <source>
        <strain evidence="1 2">LUH5627</strain>
    </source>
</reference>
<sequence>MKISYIFTCGRLESLYKILCLTQQGEETASKEKVIEQYKKDLSVGRSFEETELYQLIEQSEEKIVINRLNNILRDKPVQQKKDFDFQEYKTGAWSEFNDYKLAVRFSNAKTLLSEKHFEKTGEYMTSRGVAKLTGFNPANIKNMLQHKRAIVKKMLITLEKLAEEY</sequence>
<dbReference type="PATRIC" id="fig|52133.18.peg.3403"/>
<evidence type="ECO:0000313" key="1">
    <source>
        <dbReference type="EMBL" id="KXZ63179.1"/>
    </source>
</evidence>
<dbReference type="EMBL" id="JRUE01000251">
    <property type="protein sequence ID" value="KXZ63179.1"/>
    <property type="molecule type" value="Genomic_DNA"/>
</dbReference>
<dbReference type="Proteomes" id="UP000075680">
    <property type="component" value="Unassembled WGS sequence"/>
</dbReference>
<protein>
    <submittedName>
        <fullName evidence="1">Uncharacterized protein</fullName>
    </submittedName>
</protein>
<dbReference type="RefSeq" id="WP_061392940.1">
    <property type="nucleotide sequence ID" value="NZ_JANLGO010000004.1"/>
</dbReference>
<proteinExistence type="predicted"/>
<evidence type="ECO:0000313" key="2">
    <source>
        <dbReference type="Proteomes" id="UP000075680"/>
    </source>
</evidence>
<dbReference type="AlphaFoldDB" id="A0A150HJK8"/>
<organism evidence="1 2">
    <name type="scientific">Acinetobacter venetianus</name>
    <dbReference type="NCBI Taxonomy" id="52133"/>
    <lineage>
        <taxon>Bacteria</taxon>
        <taxon>Pseudomonadati</taxon>
        <taxon>Pseudomonadota</taxon>
        <taxon>Gammaproteobacteria</taxon>
        <taxon>Moraxellales</taxon>
        <taxon>Moraxellaceae</taxon>
        <taxon>Acinetobacter</taxon>
    </lineage>
</organism>
<comment type="caution">
    <text evidence="1">The sequence shown here is derived from an EMBL/GenBank/DDBJ whole genome shotgun (WGS) entry which is preliminary data.</text>
</comment>
<name>A0A150HJK8_9GAMM</name>